<dbReference type="AlphaFoldDB" id="A0A0U5G3Q7"/>
<dbReference type="Proteomes" id="UP000054771">
    <property type="component" value="Unassembled WGS sequence"/>
</dbReference>
<accession>A0A0U5G3Q7</accession>
<organism evidence="2 3">
    <name type="scientific">Aspergillus calidoustus</name>
    <dbReference type="NCBI Taxonomy" id="454130"/>
    <lineage>
        <taxon>Eukaryota</taxon>
        <taxon>Fungi</taxon>
        <taxon>Dikarya</taxon>
        <taxon>Ascomycota</taxon>
        <taxon>Pezizomycotina</taxon>
        <taxon>Eurotiomycetes</taxon>
        <taxon>Eurotiomycetidae</taxon>
        <taxon>Eurotiales</taxon>
        <taxon>Aspergillaceae</taxon>
        <taxon>Aspergillus</taxon>
        <taxon>Aspergillus subgen. Nidulantes</taxon>
    </lineage>
</organism>
<feature type="transmembrane region" description="Helical" evidence="1">
    <location>
        <begin position="41"/>
        <end position="62"/>
    </location>
</feature>
<keyword evidence="1" id="KW-1133">Transmembrane helix</keyword>
<keyword evidence="1" id="KW-0812">Transmembrane</keyword>
<gene>
    <name evidence="2" type="ORF">ASPCAL07442</name>
</gene>
<sequence length="97" mass="10920">MDSILIINIDSNQNPSWPSIPKEIMCVTIMAVELKFLEKSIAFSPMAAILLSLMAFLPRWLFMSTELLALSNAEQELTIMKDETQQPLANFDLLCEG</sequence>
<keyword evidence="3" id="KW-1185">Reference proteome</keyword>
<protein>
    <submittedName>
        <fullName evidence="2">Uncharacterized protein</fullName>
    </submittedName>
</protein>
<reference evidence="3" key="1">
    <citation type="journal article" date="2016" name="Genome Announc.">
        <title>Draft genome sequences of fungus Aspergillus calidoustus.</title>
        <authorList>
            <person name="Horn F."/>
            <person name="Linde J."/>
            <person name="Mattern D.J."/>
            <person name="Walther G."/>
            <person name="Guthke R."/>
            <person name="Scherlach K."/>
            <person name="Martin K."/>
            <person name="Brakhage A.A."/>
            <person name="Petzke L."/>
            <person name="Valiante V."/>
        </authorList>
    </citation>
    <scope>NUCLEOTIDE SEQUENCE [LARGE SCALE GENOMIC DNA]</scope>
    <source>
        <strain evidence="3">SF006504</strain>
    </source>
</reference>
<evidence type="ECO:0000256" key="1">
    <source>
        <dbReference type="SAM" id="Phobius"/>
    </source>
</evidence>
<keyword evidence="1" id="KW-0472">Membrane</keyword>
<name>A0A0U5G3Q7_ASPCI</name>
<evidence type="ECO:0000313" key="2">
    <source>
        <dbReference type="EMBL" id="CEL06336.1"/>
    </source>
</evidence>
<proteinExistence type="predicted"/>
<evidence type="ECO:0000313" key="3">
    <source>
        <dbReference type="Proteomes" id="UP000054771"/>
    </source>
</evidence>
<dbReference type="EMBL" id="CDMC01000005">
    <property type="protein sequence ID" value="CEL06336.1"/>
    <property type="molecule type" value="Genomic_DNA"/>
</dbReference>